<accession>A0A6L2MGC7</accession>
<dbReference type="EMBL" id="BKCJ010006554">
    <property type="protein sequence ID" value="GEU72760.1"/>
    <property type="molecule type" value="Genomic_DNA"/>
</dbReference>
<comment type="caution">
    <text evidence="1">The sequence shown here is derived from an EMBL/GenBank/DDBJ whole genome shotgun (WGS) entry which is preliminary data.</text>
</comment>
<protein>
    <submittedName>
        <fullName evidence="1">Uncharacterized protein</fullName>
    </submittedName>
</protein>
<organism evidence="1">
    <name type="scientific">Tanacetum cinerariifolium</name>
    <name type="common">Dalmatian daisy</name>
    <name type="synonym">Chrysanthemum cinerariifolium</name>
    <dbReference type="NCBI Taxonomy" id="118510"/>
    <lineage>
        <taxon>Eukaryota</taxon>
        <taxon>Viridiplantae</taxon>
        <taxon>Streptophyta</taxon>
        <taxon>Embryophyta</taxon>
        <taxon>Tracheophyta</taxon>
        <taxon>Spermatophyta</taxon>
        <taxon>Magnoliopsida</taxon>
        <taxon>eudicotyledons</taxon>
        <taxon>Gunneridae</taxon>
        <taxon>Pentapetalae</taxon>
        <taxon>asterids</taxon>
        <taxon>campanulids</taxon>
        <taxon>Asterales</taxon>
        <taxon>Asteraceae</taxon>
        <taxon>Asteroideae</taxon>
        <taxon>Anthemideae</taxon>
        <taxon>Anthemidinae</taxon>
        <taxon>Tanacetum</taxon>
    </lineage>
</organism>
<sequence length="144" mass="16788">MIILHHPYITNLADVIVVRFIVKHVLILTQELESKFIASFDLTKEGFGQVYLPDGLLRSPRLRLSKLNECLTVLDYESDNNHIGQVCNVWMMKDDHVTKSFTKMLSIKLSDRLFKDVLEFRKNGDALKQLKMMIIPYFKFMIPA</sequence>
<name>A0A6L2MGC7_TANCI</name>
<gene>
    <name evidence="1" type="ORF">Tci_044738</name>
</gene>
<reference evidence="1" key="1">
    <citation type="journal article" date="2019" name="Sci. Rep.">
        <title>Draft genome of Tanacetum cinerariifolium, the natural source of mosquito coil.</title>
        <authorList>
            <person name="Yamashiro T."/>
            <person name="Shiraishi A."/>
            <person name="Satake H."/>
            <person name="Nakayama K."/>
        </authorList>
    </citation>
    <scope>NUCLEOTIDE SEQUENCE</scope>
</reference>
<evidence type="ECO:0000313" key="1">
    <source>
        <dbReference type="EMBL" id="GEU72760.1"/>
    </source>
</evidence>
<proteinExistence type="predicted"/>
<dbReference type="AlphaFoldDB" id="A0A6L2MGC7"/>